<organism evidence="3 4">
    <name type="scientific">Gilvimarinus algae</name>
    <dbReference type="NCBI Taxonomy" id="3058037"/>
    <lineage>
        <taxon>Bacteria</taxon>
        <taxon>Pseudomonadati</taxon>
        <taxon>Pseudomonadota</taxon>
        <taxon>Gammaproteobacteria</taxon>
        <taxon>Cellvibrionales</taxon>
        <taxon>Cellvibrionaceae</taxon>
        <taxon>Gilvimarinus</taxon>
    </lineage>
</organism>
<protein>
    <submittedName>
        <fullName evidence="3">Porin</fullName>
    </submittedName>
</protein>
<accession>A0ABT8TCL1</accession>
<keyword evidence="4" id="KW-1185">Reference proteome</keyword>
<dbReference type="InterPro" id="IPR023614">
    <property type="entry name" value="Porin_dom_sf"/>
</dbReference>
<dbReference type="EMBL" id="JAULRT010000032">
    <property type="protein sequence ID" value="MDO3380863.1"/>
    <property type="molecule type" value="Genomic_DNA"/>
</dbReference>
<comment type="caution">
    <text evidence="3">The sequence shown here is derived from an EMBL/GenBank/DDBJ whole genome shotgun (WGS) entry which is preliminary data.</text>
</comment>
<dbReference type="InterPro" id="IPR033900">
    <property type="entry name" value="Gram_neg_porin_domain"/>
</dbReference>
<evidence type="ECO:0000259" key="2">
    <source>
        <dbReference type="Pfam" id="PF13609"/>
    </source>
</evidence>
<dbReference type="Pfam" id="PF13609">
    <property type="entry name" value="Porin_4"/>
    <property type="match status" value="1"/>
</dbReference>
<proteinExistence type="predicted"/>
<dbReference type="Proteomes" id="UP001168380">
    <property type="component" value="Unassembled WGS sequence"/>
</dbReference>
<evidence type="ECO:0000313" key="3">
    <source>
        <dbReference type="EMBL" id="MDO3380863.1"/>
    </source>
</evidence>
<dbReference type="SUPFAM" id="SSF56935">
    <property type="entry name" value="Porins"/>
    <property type="match status" value="1"/>
</dbReference>
<gene>
    <name evidence="3" type="ORF">QWI16_01675</name>
</gene>
<dbReference type="PROSITE" id="PS51257">
    <property type="entry name" value="PROKAR_LIPOPROTEIN"/>
    <property type="match status" value="1"/>
</dbReference>
<keyword evidence="1" id="KW-0732">Signal</keyword>
<name>A0ABT8TCL1_9GAMM</name>
<evidence type="ECO:0000313" key="4">
    <source>
        <dbReference type="Proteomes" id="UP001168380"/>
    </source>
</evidence>
<dbReference type="Gene3D" id="2.40.160.10">
    <property type="entry name" value="Porin"/>
    <property type="match status" value="1"/>
</dbReference>
<reference evidence="3" key="1">
    <citation type="submission" date="2023-07" db="EMBL/GenBank/DDBJ databases">
        <title>Gilvimarinus algae sp. nov., isolated from the surface of Kelp.</title>
        <authorList>
            <person name="Sun Y.Y."/>
            <person name="Gong Y."/>
            <person name="Du Z.J."/>
        </authorList>
    </citation>
    <scope>NUCLEOTIDE SEQUENCE</scope>
    <source>
        <strain evidence="3">SDUM040014</strain>
    </source>
</reference>
<sequence length="405" mass="44468">MIAYRHTRVLSCASIAALLLACASANADDQERIAALEQQVQSMQQQLNKPVDDKLRFNGFFSVAYGLASNDADYAGYLEEGTFENESLFGLQGVFSISDKTEVTMQLVGRGNEDWEPALEWAYISHQFTPSFKARAGKMRLPLFMYSDSLEVGYAQPWLRPPEEVYGAIPVTSYTGIDGLYDINFDMSTLTLQAFAGESEEDITQSGQEVRLEVNDLFGGSATWTDFTWTLRGNYATTDISTGGEDLATDFYGLGFGYNNGSLQILSEFTRLEIEGATPDADAGYLTLAYTFGSLTPYATYSIRETKDDDERPYTRAFIFSAISNPQSPLFGNTAAIALSDVQNTERSAYSLGVRWDVMSNVALKFDVTRASDFGDTGGGLAGNTAPVVLYDDVDVYSIKLDSAF</sequence>
<dbReference type="RefSeq" id="WP_302710986.1">
    <property type="nucleotide sequence ID" value="NZ_JAULRT010000032.1"/>
</dbReference>
<feature type="signal peptide" evidence="1">
    <location>
        <begin position="1"/>
        <end position="27"/>
    </location>
</feature>
<evidence type="ECO:0000256" key="1">
    <source>
        <dbReference type="SAM" id="SignalP"/>
    </source>
</evidence>
<feature type="chain" id="PRO_5045173146" evidence="1">
    <location>
        <begin position="28"/>
        <end position="405"/>
    </location>
</feature>
<feature type="domain" description="Porin" evidence="2">
    <location>
        <begin position="16"/>
        <end position="371"/>
    </location>
</feature>